<gene>
    <name evidence="1" type="ORF">OJAV_G00232420</name>
</gene>
<keyword evidence="2" id="KW-1185">Reference proteome</keyword>
<dbReference type="InterPro" id="IPR040820">
    <property type="entry name" value="SNAD3"/>
</dbReference>
<dbReference type="AlphaFoldDB" id="A0A437C175"/>
<dbReference type="EMBL" id="CM012460">
    <property type="protein sequence ID" value="RVE56059.1"/>
    <property type="molecule type" value="Genomic_DNA"/>
</dbReference>
<protein>
    <submittedName>
        <fullName evidence="1">Uncharacterized protein</fullName>
    </submittedName>
</protein>
<evidence type="ECO:0000313" key="2">
    <source>
        <dbReference type="Proteomes" id="UP000283210"/>
    </source>
</evidence>
<proteinExistence type="predicted"/>
<name>A0A437C175_ORYJA</name>
<dbReference type="OrthoDB" id="8961021at2759"/>
<organism evidence="1 2">
    <name type="scientific">Oryzias javanicus</name>
    <name type="common">Javanese ricefish</name>
    <name type="synonym">Aplocheilus javanicus</name>
    <dbReference type="NCBI Taxonomy" id="123683"/>
    <lineage>
        <taxon>Eukaryota</taxon>
        <taxon>Metazoa</taxon>
        <taxon>Chordata</taxon>
        <taxon>Craniata</taxon>
        <taxon>Vertebrata</taxon>
        <taxon>Euteleostomi</taxon>
        <taxon>Actinopterygii</taxon>
        <taxon>Neopterygii</taxon>
        <taxon>Teleostei</taxon>
        <taxon>Neoteleostei</taxon>
        <taxon>Acanthomorphata</taxon>
        <taxon>Ovalentaria</taxon>
        <taxon>Atherinomorphae</taxon>
        <taxon>Beloniformes</taxon>
        <taxon>Adrianichthyidae</taxon>
        <taxon>Oryziinae</taxon>
        <taxon>Oryzias</taxon>
    </lineage>
</organism>
<dbReference type="Proteomes" id="UP000283210">
    <property type="component" value="Chromosome 24"/>
</dbReference>
<sequence>MDSHIKRPRPDGCEEPLQYGKRCFPDRSTHPVSLITCSSSTYMYEARTRKKTSDLNDTRKILEQMSSWTDTPNSVRKVLEHLKSKQAAGDILLEDSVRGKFLSFHRDITDECSIEDKQHSWGVIEKQEEVIMYGPFYPNHNNREHSEDVVIRQTQELLESEEVSEDSKVFIFTLNSPCLVRNTNPCMLNLVQKAHEWWNVYGVKTHVGFKRSWGFKGSKESLFRGVSCSQVECVNQSADYKSYCEAAERIPELHPLCETMFSVTKHMLKPGPESFPLITDQGPDWKSYFKDMHSVAACKPEEEKKLLMGEVSLMVETARVLLSEKNNSLEDYLEKGRAFVLKYAFSSHACDALQPDLRRTFQESWMKMVRGKYAEFVRETLTEDFNQCTVWLCIKDIQKVAEKFLKIGKLSL</sequence>
<dbReference type="Pfam" id="PF18749">
    <property type="entry name" value="SNAD3"/>
    <property type="match status" value="1"/>
</dbReference>
<reference evidence="1 2" key="1">
    <citation type="submission" date="2018-11" db="EMBL/GenBank/DDBJ databases">
        <authorList>
            <person name="Lopez-Roques C."/>
            <person name="Donnadieu C."/>
            <person name="Bouchez O."/>
            <person name="Klopp C."/>
            <person name="Cabau C."/>
            <person name="Zahm M."/>
        </authorList>
    </citation>
    <scope>NUCLEOTIDE SEQUENCE [LARGE SCALE GENOMIC DNA]</scope>
    <source>
        <strain evidence="1">RS831</strain>
        <tissue evidence="1">Whole body</tissue>
    </source>
</reference>
<accession>A0A437C175</accession>
<reference evidence="1 2" key="2">
    <citation type="submission" date="2019-01" db="EMBL/GenBank/DDBJ databases">
        <title>A chromosome length genome reference of the Java medaka (oryzias javanicus).</title>
        <authorList>
            <person name="Herpin A."/>
            <person name="Takehana Y."/>
            <person name="Naruse K."/>
            <person name="Ansai S."/>
            <person name="Kawaguchi M."/>
        </authorList>
    </citation>
    <scope>NUCLEOTIDE SEQUENCE [LARGE SCALE GENOMIC DNA]</scope>
    <source>
        <strain evidence="1">RS831</strain>
        <tissue evidence="1">Whole body</tissue>
    </source>
</reference>
<evidence type="ECO:0000313" key="1">
    <source>
        <dbReference type="EMBL" id="RVE56059.1"/>
    </source>
</evidence>